<protein>
    <recommendedName>
        <fullName evidence="3">TerB family tellurite resistance protein</fullName>
    </recommendedName>
</protein>
<comment type="caution">
    <text evidence="1">The sequence shown here is derived from an EMBL/GenBank/DDBJ whole genome shotgun (WGS) entry which is preliminary data.</text>
</comment>
<evidence type="ECO:0000313" key="1">
    <source>
        <dbReference type="EMBL" id="RPD39340.1"/>
    </source>
</evidence>
<dbReference type="Proteomes" id="UP000279089">
    <property type="component" value="Unassembled WGS sequence"/>
</dbReference>
<dbReference type="RefSeq" id="WP_221198110.1">
    <property type="nucleotide sequence ID" value="NZ_RMBX01000011.1"/>
</dbReference>
<evidence type="ECO:0008006" key="3">
    <source>
        <dbReference type="Google" id="ProtNLM"/>
    </source>
</evidence>
<dbReference type="AlphaFoldDB" id="A0A3N4MGW9"/>
<keyword evidence="2" id="KW-1185">Reference proteome</keyword>
<gene>
    <name evidence="1" type="ORF">EG028_19635</name>
</gene>
<organism evidence="1 2">
    <name type="scientific">Chitinophaga barathri</name>
    <dbReference type="NCBI Taxonomy" id="1647451"/>
    <lineage>
        <taxon>Bacteria</taxon>
        <taxon>Pseudomonadati</taxon>
        <taxon>Bacteroidota</taxon>
        <taxon>Chitinophagia</taxon>
        <taxon>Chitinophagales</taxon>
        <taxon>Chitinophagaceae</taxon>
        <taxon>Chitinophaga</taxon>
    </lineage>
</organism>
<proteinExistence type="predicted"/>
<sequence>MNKCVVMVWALIILSLGEGKAQVLGGLFSQKQTQLKRLGEQIAALRVYGRYLRTGYDIANRGLTTIRDIKNGDFSLHRTFFSGLKAVNPNILKYGNATQIYVLQFDILNLVTRCKSGCRKSGMYGEEDILYIKKVLNKVLLECGKTLDDFSNWATSGAFDLKDDERIQRIDAAYLEMLEHFKFTRVFCESVAVGSVQKEKAIADVQAVGTLYGVED</sequence>
<name>A0A3N4MGW9_9BACT</name>
<evidence type="ECO:0000313" key="2">
    <source>
        <dbReference type="Proteomes" id="UP000279089"/>
    </source>
</evidence>
<dbReference type="EMBL" id="RMBX01000011">
    <property type="protein sequence ID" value="RPD39340.1"/>
    <property type="molecule type" value="Genomic_DNA"/>
</dbReference>
<accession>A0A3N4MGW9</accession>
<reference evidence="2" key="1">
    <citation type="submission" date="2018-11" db="EMBL/GenBank/DDBJ databases">
        <title>Chitinophaga lutea sp.nov., isolate from arsenic contaminated soil.</title>
        <authorList>
            <person name="Zong Y."/>
        </authorList>
    </citation>
    <scope>NUCLEOTIDE SEQUENCE [LARGE SCALE GENOMIC DNA]</scope>
    <source>
        <strain evidence="2">YLT18</strain>
    </source>
</reference>